<evidence type="ECO:0000256" key="1">
    <source>
        <dbReference type="ARBA" id="ARBA00022737"/>
    </source>
</evidence>
<protein>
    <submittedName>
        <fullName evidence="3">SIS domain-containing protein</fullName>
    </submittedName>
</protein>
<keyword evidence="1" id="KW-0677">Repeat</keyword>
<proteinExistence type="predicted"/>
<organism evidence="3 4">
    <name type="scientific">Knoellia koreensis</name>
    <dbReference type="NCBI Taxonomy" id="2730921"/>
    <lineage>
        <taxon>Bacteria</taxon>
        <taxon>Bacillati</taxon>
        <taxon>Actinomycetota</taxon>
        <taxon>Actinomycetes</taxon>
        <taxon>Micrococcales</taxon>
        <taxon>Intrasporangiaceae</taxon>
        <taxon>Knoellia</taxon>
    </lineage>
</organism>
<name>A0A849HC51_9MICO</name>
<comment type="caution">
    <text evidence="3">The sequence shown here is derived from an EMBL/GenBank/DDBJ whole genome shotgun (WGS) entry which is preliminary data.</text>
</comment>
<dbReference type="PANTHER" id="PTHR10937">
    <property type="entry name" value="GLUCOSAMINE--FRUCTOSE-6-PHOSPHATE AMINOTRANSFERASE, ISOMERIZING"/>
    <property type="match status" value="1"/>
</dbReference>
<accession>A0A849HC51</accession>
<dbReference type="InterPro" id="IPR035490">
    <property type="entry name" value="GlmS/FrlB_SIS"/>
</dbReference>
<dbReference type="Proteomes" id="UP000588586">
    <property type="component" value="Unassembled WGS sequence"/>
</dbReference>
<dbReference type="InterPro" id="IPR046348">
    <property type="entry name" value="SIS_dom_sf"/>
</dbReference>
<dbReference type="CDD" id="cd05009">
    <property type="entry name" value="SIS_GlmS_GlmD_2"/>
    <property type="match status" value="1"/>
</dbReference>
<dbReference type="CDD" id="cd05008">
    <property type="entry name" value="SIS_GlmS_GlmD_1"/>
    <property type="match status" value="1"/>
</dbReference>
<reference evidence="3 4" key="1">
    <citation type="submission" date="2020-04" db="EMBL/GenBank/DDBJ databases">
        <title>Knoellia sp. isolate from air conditioner.</title>
        <authorList>
            <person name="Chea S."/>
            <person name="Kim D.-U."/>
        </authorList>
    </citation>
    <scope>NUCLEOTIDE SEQUENCE [LARGE SCALE GENOMIC DNA]</scope>
    <source>
        <strain evidence="3 4">DB2414S</strain>
    </source>
</reference>
<sequence length="335" mass="35320">MRAEIEEQPAALQRLLDARGDIAAIAEEVRRRDIRFVLLAARGSSDHAALYAKYLIETVLGLPCGLASMSSITAYRTGQSYAGVLWVAVSQSGGSPDLREATRVARDSGALTLAVTNDPRSPLAAETELHLDIRAGVERSVAATKTYTNELLALWLFVDALAGRDGSAVAGVPDAVARAVRDSDVEEVVSRYRFAERLVTVGRGFSYPTAREGALKLMETCHLAASAFSGADLLHGPVAHVDGATPVMVIGPGGAGSQLLRPVVDALVERGADVTLVRGSADDLPGYAVQVPDVPEELTPLVQIVPLQLIALELALSKGLDPDRPSGLSKVTKTL</sequence>
<evidence type="ECO:0000313" key="4">
    <source>
        <dbReference type="Proteomes" id="UP000588586"/>
    </source>
</evidence>
<evidence type="ECO:0000259" key="2">
    <source>
        <dbReference type="PROSITE" id="PS51464"/>
    </source>
</evidence>
<evidence type="ECO:0000313" key="3">
    <source>
        <dbReference type="EMBL" id="NNM44629.1"/>
    </source>
</evidence>
<keyword evidence="4" id="KW-1185">Reference proteome</keyword>
<dbReference type="Pfam" id="PF01380">
    <property type="entry name" value="SIS"/>
    <property type="match status" value="2"/>
</dbReference>
<dbReference type="SUPFAM" id="SSF53697">
    <property type="entry name" value="SIS domain"/>
    <property type="match status" value="1"/>
</dbReference>
<feature type="domain" description="SIS" evidence="2">
    <location>
        <begin position="188"/>
        <end position="325"/>
    </location>
</feature>
<gene>
    <name evidence="3" type="ORF">HJG52_01240</name>
</gene>
<dbReference type="GO" id="GO:0097367">
    <property type="term" value="F:carbohydrate derivative binding"/>
    <property type="evidence" value="ECO:0007669"/>
    <property type="project" value="InterPro"/>
</dbReference>
<dbReference type="InterPro" id="IPR001347">
    <property type="entry name" value="SIS_dom"/>
</dbReference>
<dbReference type="GO" id="GO:1901135">
    <property type="term" value="P:carbohydrate derivative metabolic process"/>
    <property type="evidence" value="ECO:0007669"/>
    <property type="project" value="InterPro"/>
</dbReference>
<dbReference type="EMBL" id="JABEPQ010000001">
    <property type="protein sequence ID" value="NNM44629.1"/>
    <property type="molecule type" value="Genomic_DNA"/>
</dbReference>
<dbReference type="Gene3D" id="3.40.50.10490">
    <property type="entry name" value="Glucose-6-phosphate isomerase like protein, domain 1"/>
    <property type="match status" value="2"/>
</dbReference>
<dbReference type="AlphaFoldDB" id="A0A849HC51"/>
<dbReference type="PROSITE" id="PS51464">
    <property type="entry name" value="SIS"/>
    <property type="match status" value="2"/>
</dbReference>
<feature type="domain" description="SIS" evidence="2">
    <location>
        <begin position="25"/>
        <end position="167"/>
    </location>
</feature>
<dbReference type="InterPro" id="IPR035466">
    <property type="entry name" value="GlmS/AgaS_SIS"/>
</dbReference>
<dbReference type="PANTHER" id="PTHR10937:SF8">
    <property type="entry name" value="AMINOTRANSFERASE-RELATED"/>
    <property type="match status" value="1"/>
</dbReference>